<dbReference type="PANTHER" id="PTHR45526">
    <property type="entry name" value="TRANSCRIPTIONAL REGULATORY PROTEIN DPIA"/>
    <property type="match status" value="1"/>
</dbReference>
<keyword evidence="5 9" id="KW-0805">Transcription regulation</keyword>
<dbReference type="GO" id="GO:0003677">
    <property type="term" value="F:DNA binding"/>
    <property type="evidence" value="ECO:0007669"/>
    <property type="project" value="UniProtKB-KW"/>
</dbReference>
<dbReference type="RefSeq" id="WP_188690278.1">
    <property type="nucleotide sequence ID" value="NZ_BMLS01000001.1"/>
</dbReference>
<dbReference type="Pfam" id="PF00072">
    <property type="entry name" value="Response_reg"/>
    <property type="match status" value="1"/>
</dbReference>
<gene>
    <name evidence="12" type="ORF">GCM10010982_06740</name>
</gene>
<evidence type="ECO:0000256" key="6">
    <source>
        <dbReference type="ARBA" id="ARBA00023125"/>
    </source>
</evidence>
<name>A0A917YTM0_9ALTE</name>
<evidence type="ECO:0000256" key="4">
    <source>
        <dbReference type="ARBA" id="ARBA00023012"/>
    </source>
</evidence>
<dbReference type="AlphaFoldDB" id="A0A917YTM0"/>
<dbReference type="InterPro" id="IPR011006">
    <property type="entry name" value="CheY-like_superfamily"/>
</dbReference>
<evidence type="ECO:0000256" key="8">
    <source>
        <dbReference type="ARBA" id="ARBA00023163"/>
    </source>
</evidence>
<evidence type="ECO:0000256" key="5">
    <source>
        <dbReference type="ARBA" id="ARBA00023015"/>
    </source>
</evidence>
<dbReference type="InterPro" id="IPR051271">
    <property type="entry name" value="2C-system_Tx_regulators"/>
</dbReference>
<keyword evidence="13" id="KW-1185">Reference proteome</keyword>
<evidence type="ECO:0000313" key="12">
    <source>
        <dbReference type="EMBL" id="GGO65287.1"/>
    </source>
</evidence>
<evidence type="ECO:0000256" key="7">
    <source>
        <dbReference type="ARBA" id="ARBA00023159"/>
    </source>
</evidence>
<dbReference type="GO" id="GO:0005737">
    <property type="term" value="C:cytoplasm"/>
    <property type="evidence" value="ECO:0007669"/>
    <property type="project" value="UniProtKB-SubCell"/>
</dbReference>
<reference evidence="12" key="1">
    <citation type="journal article" date="2014" name="Int. J. Syst. Evol. Microbiol.">
        <title>Complete genome sequence of Corynebacterium casei LMG S-19264T (=DSM 44701T), isolated from a smear-ripened cheese.</title>
        <authorList>
            <consortium name="US DOE Joint Genome Institute (JGI-PGF)"/>
            <person name="Walter F."/>
            <person name="Albersmeier A."/>
            <person name="Kalinowski J."/>
            <person name="Ruckert C."/>
        </authorList>
    </citation>
    <scope>NUCLEOTIDE SEQUENCE</scope>
    <source>
        <strain evidence="12">CGMCC 1.7086</strain>
    </source>
</reference>
<comment type="caution">
    <text evidence="12">The sequence shown here is derived from an EMBL/GenBank/DDBJ whole genome shotgun (WGS) entry which is preliminary data.</text>
</comment>
<comment type="subcellular location">
    <subcellularLocation>
        <location evidence="1 9">Cytoplasm</location>
    </subcellularLocation>
</comment>
<dbReference type="Proteomes" id="UP000606935">
    <property type="component" value="Unassembled WGS sequence"/>
</dbReference>
<keyword evidence="4 9" id="KW-0902">Two-component regulatory system</keyword>
<evidence type="ECO:0000256" key="10">
    <source>
        <dbReference type="PROSITE-ProRule" id="PRU00169"/>
    </source>
</evidence>
<dbReference type="EMBL" id="BMLS01000001">
    <property type="protein sequence ID" value="GGO65287.1"/>
    <property type="molecule type" value="Genomic_DNA"/>
</dbReference>
<evidence type="ECO:0000256" key="1">
    <source>
        <dbReference type="ARBA" id="ARBA00004496"/>
    </source>
</evidence>
<dbReference type="SMART" id="SM00448">
    <property type="entry name" value="REC"/>
    <property type="match status" value="1"/>
</dbReference>
<evidence type="ECO:0000313" key="13">
    <source>
        <dbReference type="Proteomes" id="UP000606935"/>
    </source>
</evidence>
<proteinExistence type="predicted"/>
<keyword evidence="7 9" id="KW-0010">Activator</keyword>
<dbReference type="GO" id="GO:0000156">
    <property type="term" value="F:phosphorelay response regulator activity"/>
    <property type="evidence" value="ECO:0007669"/>
    <property type="project" value="TreeGrafter"/>
</dbReference>
<protein>
    <recommendedName>
        <fullName evidence="9">Transcriptional regulatory protein</fullName>
    </recommendedName>
</protein>
<evidence type="ECO:0000256" key="9">
    <source>
        <dbReference type="PIRNR" id="PIRNR006171"/>
    </source>
</evidence>
<dbReference type="PANTHER" id="PTHR45526:SF1">
    <property type="entry name" value="TRANSCRIPTIONAL REGULATORY PROTEIN DCUR-RELATED"/>
    <property type="match status" value="1"/>
</dbReference>
<keyword evidence="6 9" id="KW-0238">DNA-binding</keyword>
<dbReference type="PIRSF" id="PIRSF006171">
    <property type="entry name" value="RR_citrat_malat"/>
    <property type="match status" value="1"/>
</dbReference>
<feature type="modified residue" description="4-aspartylphosphate" evidence="10">
    <location>
        <position position="54"/>
    </location>
</feature>
<dbReference type="InterPro" id="IPR024187">
    <property type="entry name" value="Sig_transdc_resp-reg_cit/mal"/>
</dbReference>
<keyword evidence="2 9" id="KW-0963">Cytoplasm</keyword>
<dbReference type="GO" id="GO:0003700">
    <property type="term" value="F:DNA-binding transcription factor activity"/>
    <property type="evidence" value="ECO:0007669"/>
    <property type="project" value="InterPro"/>
</dbReference>
<dbReference type="SUPFAM" id="SSF52172">
    <property type="entry name" value="CheY-like"/>
    <property type="match status" value="1"/>
</dbReference>
<feature type="domain" description="Response regulatory" evidence="11">
    <location>
        <begin position="3"/>
        <end position="119"/>
    </location>
</feature>
<organism evidence="12 13">
    <name type="scientific">Bowmanella pacifica</name>
    <dbReference type="NCBI Taxonomy" id="502051"/>
    <lineage>
        <taxon>Bacteria</taxon>
        <taxon>Pseudomonadati</taxon>
        <taxon>Pseudomonadota</taxon>
        <taxon>Gammaproteobacteria</taxon>
        <taxon>Alteromonadales</taxon>
        <taxon>Alteromonadaceae</taxon>
        <taxon>Bowmanella</taxon>
    </lineage>
</organism>
<dbReference type="InterPro" id="IPR001789">
    <property type="entry name" value="Sig_transdc_resp-reg_receiver"/>
</dbReference>
<reference evidence="12" key="2">
    <citation type="submission" date="2020-09" db="EMBL/GenBank/DDBJ databases">
        <authorList>
            <person name="Sun Q."/>
            <person name="Zhou Y."/>
        </authorList>
    </citation>
    <scope>NUCLEOTIDE SEQUENCE</scope>
    <source>
        <strain evidence="12">CGMCC 1.7086</strain>
    </source>
</reference>
<keyword evidence="3 10" id="KW-0597">Phosphoprotein</keyword>
<sequence length="227" mass="26007">MKRVLLLEPDSRVAQLQKRFVDDIQGFETVAIAETMHEAKTSVEILEPDLVIMDVKLQQEDGIQFINWVRAQALDIDFIVVSAAQSADCVKALIRLGVMDFILKPMPFSRLQKSLQAYKQRDTGLQRAQLDQQEYFDLVFHSIAVCAEGNVLPLPKGIDEMTLQSVRQALTQHSDTFYNVDEFGSFTGLSRTTMRRYLDYLVELKEMDVKNIHGSIGRPERKYCFKV</sequence>
<accession>A0A917YTM0</accession>
<evidence type="ECO:0000256" key="3">
    <source>
        <dbReference type="ARBA" id="ARBA00022553"/>
    </source>
</evidence>
<dbReference type="PROSITE" id="PS50110">
    <property type="entry name" value="RESPONSE_REGULATORY"/>
    <property type="match status" value="1"/>
</dbReference>
<dbReference type="Gene3D" id="3.40.50.2300">
    <property type="match status" value="1"/>
</dbReference>
<evidence type="ECO:0000259" key="11">
    <source>
        <dbReference type="PROSITE" id="PS50110"/>
    </source>
</evidence>
<keyword evidence="8 9" id="KW-0804">Transcription</keyword>
<evidence type="ECO:0000256" key="2">
    <source>
        <dbReference type="ARBA" id="ARBA00022490"/>
    </source>
</evidence>